<evidence type="ECO:0000313" key="7">
    <source>
        <dbReference type="EMBL" id="PPJ60973.1"/>
    </source>
</evidence>
<evidence type="ECO:0000256" key="5">
    <source>
        <dbReference type="ARBA" id="ARBA00023136"/>
    </source>
</evidence>
<feature type="transmembrane region" description="Helical" evidence="6">
    <location>
        <begin position="135"/>
        <end position="155"/>
    </location>
</feature>
<proteinExistence type="predicted"/>
<dbReference type="GO" id="GO:0016020">
    <property type="term" value="C:membrane"/>
    <property type="evidence" value="ECO:0007669"/>
    <property type="project" value="UniProtKB-SubCell"/>
</dbReference>
<dbReference type="Pfam" id="PF13520">
    <property type="entry name" value="AA_permease_2"/>
    <property type="match status" value="1"/>
</dbReference>
<accession>A0A2S6CML7</accession>
<keyword evidence="4 6" id="KW-1133">Transmembrane helix</keyword>
<feature type="transmembrane region" description="Helical" evidence="6">
    <location>
        <begin position="190"/>
        <end position="215"/>
    </location>
</feature>
<dbReference type="PANTHER" id="PTHR45649:SF27">
    <property type="entry name" value="CHOLINE TRANSPORTER (EUROFUNG)"/>
    <property type="match status" value="1"/>
</dbReference>
<keyword evidence="8" id="KW-1185">Reference proteome</keyword>
<dbReference type="STRING" id="357750.A0A2S6CML7"/>
<feature type="transmembrane region" description="Helical" evidence="6">
    <location>
        <begin position="386"/>
        <end position="406"/>
    </location>
</feature>
<evidence type="ECO:0000256" key="6">
    <source>
        <dbReference type="SAM" id="Phobius"/>
    </source>
</evidence>
<dbReference type="EMBL" id="PNEN01000157">
    <property type="protein sequence ID" value="PPJ60973.1"/>
    <property type="molecule type" value="Genomic_DNA"/>
</dbReference>
<dbReference type="PIRSF" id="PIRSF006060">
    <property type="entry name" value="AA_transporter"/>
    <property type="match status" value="1"/>
</dbReference>
<sequence length="542" mass="59290">MALKSEKQVHLSPDDSTNNSLHADDLINTSGHVQELDRTWNFWSIAGEAIISDNAWGAGSGSLVLAHGLYNGGGPGVLYGLMAATFFYAFICAGLSELSSAMPTSADVYHWASVTPGPKYGRVCSWFAGWWNCVAWGFGCSSTSLAAANAVIAMYNLHHPEYVLQRWHVFIAFLFIIWTDNAIIVFGQKYLARCATASGVICVLFFLISLLTVAIMPSRTGAGYATSAFVWTEFQNLTGWSSNGLVFLMGVLNGAYAVGTPDAVCHLCEECPQPKKNIPRGVFTQLTTAFVMAFAFYTSLLYATTSLDDVFGSTIVSLPLAEIYRQATRSTAGTMALLFIFSINILLTVPGAWMVAGRMLWTLGRDNASPFPSFVGKVSPRYRNPFNAQLLVTIGGTILGAIYVASSTAFNAFVASFTIFTTMSYLAAILPHLLTRRKYVKPGPFWIPGIWAYIIMGVACAYILVFNVIYMFPYTYPVATLDFMNWTSVMFAGITFLLTVGYFWKSRTGYVGPRVVMDASDDIMKGVIGLDQQIQREIASHS</sequence>
<organism evidence="7 8">
    <name type="scientific">Cercospora berteroae</name>
    <dbReference type="NCBI Taxonomy" id="357750"/>
    <lineage>
        <taxon>Eukaryota</taxon>
        <taxon>Fungi</taxon>
        <taxon>Dikarya</taxon>
        <taxon>Ascomycota</taxon>
        <taxon>Pezizomycotina</taxon>
        <taxon>Dothideomycetes</taxon>
        <taxon>Dothideomycetidae</taxon>
        <taxon>Mycosphaerellales</taxon>
        <taxon>Mycosphaerellaceae</taxon>
        <taxon>Cercospora</taxon>
    </lineage>
</organism>
<evidence type="ECO:0000313" key="8">
    <source>
        <dbReference type="Proteomes" id="UP000237631"/>
    </source>
</evidence>
<feature type="transmembrane region" description="Helical" evidence="6">
    <location>
        <begin position="412"/>
        <end position="433"/>
    </location>
</feature>
<keyword evidence="5 6" id="KW-0472">Membrane</keyword>
<dbReference type="AlphaFoldDB" id="A0A2S6CML7"/>
<dbReference type="Proteomes" id="UP000237631">
    <property type="component" value="Unassembled WGS sequence"/>
</dbReference>
<reference evidence="8" key="1">
    <citation type="journal article" date="2017" name="bioRxiv">
        <title>Conservation of a gene cluster reveals novel cercosporin biosynthetic mechanisms and extends production to the genus Colletotrichum.</title>
        <authorList>
            <person name="de Jonge R."/>
            <person name="Ebert M.K."/>
            <person name="Huitt-Roehl C.R."/>
            <person name="Pal P."/>
            <person name="Suttle J.C."/>
            <person name="Spanner R.E."/>
            <person name="Neubauer J.D."/>
            <person name="Jurick W.M.II."/>
            <person name="Stott K.A."/>
            <person name="Secor G.A."/>
            <person name="Thomma B.P.H.J."/>
            <person name="Van de Peer Y."/>
            <person name="Townsend C.A."/>
            <person name="Bolton M.D."/>
        </authorList>
    </citation>
    <scope>NUCLEOTIDE SEQUENCE [LARGE SCALE GENOMIC DNA]</scope>
    <source>
        <strain evidence="8">CBS538.71</strain>
    </source>
</reference>
<keyword evidence="2" id="KW-0813">Transport</keyword>
<dbReference type="Gene3D" id="1.20.1740.10">
    <property type="entry name" value="Amino acid/polyamine transporter I"/>
    <property type="match status" value="1"/>
</dbReference>
<feature type="transmembrane region" description="Helical" evidence="6">
    <location>
        <begin position="483"/>
        <end position="504"/>
    </location>
</feature>
<evidence type="ECO:0000256" key="4">
    <source>
        <dbReference type="ARBA" id="ARBA00022989"/>
    </source>
</evidence>
<dbReference type="InterPro" id="IPR002293">
    <property type="entry name" value="AA/rel_permease1"/>
</dbReference>
<feature type="transmembrane region" description="Helical" evidence="6">
    <location>
        <begin position="282"/>
        <end position="303"/>
    </location>
</feature>
<feature type="transmembrane region" description="Helical" evidence="6">
    <location>
        <begin position="335"/>
        <end position="356"/>
    </location>
</feature>
<keyword evidence="3 6" id="KW-0812">Transmembrane</keyword>
<evidence type="ECO:0000256" key="3">
    <source>
        <dbReference type="ARBA" id="ARBA00022692"/>
    </source>
</evidence>
<protein>
    <recommendedName>
        <fullName evidence="9">Amino acid permease/ SLC12A domain-containing protein</fullName>
    </recommendedName>
</protein>
<dbReference type="GO" id="GO:0022857">
    <property type="term" value="F:transmembrane transporter activity"/>
    <property type="evidence" value="ECO:0007669"/>
    <property type="project" value="InterPro"/>
</dbReference>
<comment type="caution">
    <text evidence="7">The sequence shown here is derived from an EMBL/GenBank/DDBJ whole genome shotgun (WGS) entry which is preliminary data.</text>
</comment>
<feature type="transmembrane region" description="Helical" evidence="6">
    <location>
        <begin position="167"/>
        <end position="184"/>
    </location>
</feature>
<feature type="transmembrane region" description="Helical" evidence="6">
    <location>
        <begin position="445"/>
        <end position="471"/>
    </location>
</feature>
<gene>
    <name evidence="7" type="ORF">CBER1_02028</name>
</gene>
<evidence type="ECO:0000256" key="1">
    <source>
        <dbReference type="ARBA" id="ARBA00004141"/>
    </source>
</evidence>
<evidence type="ECO:0000256" key="2">
    <source>
        <dbReference type="ARBA" id="ARBA00022448"/>
    </source>
</evidence>
<evidence type="ECO:0008006" key="9">
    <source>
        <dbReference type="Google" id="ProtNLM"/>
    </source>
</evidence>
<comment type="subcellular location">
    <subcellularLocation>
        <location evidence="1">Membrane</location>
        <topology evidence="1">Multi-pass membrane protein</topology>
    </subcellularLocation>
</comment>
<name>A0A2S6CML7_9PEZI</name>
<feature type="transmembrane region" description="Helical" evidence="6">
    <location>
        <begin position="77"/>
        <end position="96"/>
    </location>
</feature>
<dbReference type="OrthoDB" id="3900342at2759"/>
<dbReference type="PANTHER" id="PTHR45649">
    <property type="entry name" value="AMINO-ACID PERMEASE BAT1"/>
    <property type="match status" value="1"/>
</dbReference>